<comment type="caution">
    <text evidence="3">The sequence shown here is derived from an EMBL/GenBank/DDBJ whole genome shotgun (WGS) entry which is preliminary data.</text>
</comment>
<dbReference type="Pfam" id="PF01796">
    <property type="entry name" value="OB_ChsH2_C"/>
    <property type="match status" value="1"/>
</dbReference>
<evidence type="ECO:0000259" key="2">
    <source>
        <dbReference type="Pfam" id="PF12172"/>
    </source>
</evidence>
<dbReference type="Pfam" id="PF12172">
    <property type="entry name" value="zf-ChsH2"/>
    <property type="match status" value="1"/>
</dbReference>
<accession>A0A932GNG5</accession>
<dbReference type="InterPro" id="IPR002878">
    <property type="entry name" value="ChsH2_C"/>
</dbReference>
<dbReference type="Proteomes" id="UP000741360">
    <property type="component" value="Unassembled WGS sequence"/>
</dbReference>
<dbReference type="AlphaFoldDB" id="A0A932GNG5"/>
<dbReference type="PANTHER" id="PTHR34075:SF5">
    <property type="entry name" value="BLR3430 PROTEIN"/>
    <property type="match status" value="1"/>
</dbReference>
<name>A0A932GNG5_UNCTE</name>
<dbReference type="InterPro" id="IPR052513">
    <property type="entry name" value="Thioester_dehydratase-like"/>
</dbReference>
<protein>
    <submittedName>
        <fullName evidence="3">OB-fold domain-containing protein</fullName>
    </submittedName>
</protein>
<organism evidence="3 4">
    <name type="scientific">Tectimicrobiota bacterium</name>
    <dbReference type="NCBI Taxonomy" id="2528274"/>
    <lineage>
        <taxon>Bacteria</taxon>
        <taxon>Pseudomonadati</taxon>
        <taxon>Nitrospinota/Tectimicrobiota group</taxon>
        <taxon>Candidatus Tectimicrobiota</taxon>
    </lineage>
</organism>
<sequence>MSDKQLMSGADRVLFINEEDWTRSVLKAGRCGQCGNLDFPRGLYCKGCLSSDLREIELSRWGGLYSFSHARVCARGFAPPYVFGYIDLPEGIRVYSQLEPADPACFRSGMEVELTMGEIRREEDGTAIWGYKFRPRDRG</sequence>
<proteinExistence type="predicted"/>
<reference evidence="3" key="1">
    <citation type="submission" date="2020-07" db="EMBL/GenBank/DDBJ databases">
        <title>Huge and variable diversity of episymbiotic CPR bacteria and DPANN archaea in groundwater ecosystems.</title>
        <authorList>
            <person name="He C.Y."/>
            <person name="Keren R."/>
            <person name="Whittaker M."/>
            <person name="Farag I.F."/>
            <person name="Doudna J."/>
            <person name="Cate J.H.D."/>
            <person name="Banfield J.F."/>
        </authorList>
    </citation>
    <scope>NUCLEOTIDE SEQUENCE</scope>
    <source>
        <strain evidence="3">NC_groundwater_717_Ag_S-0.2um_59_8</strain>
    </source>
</reference>
<gene>
    <name evidence="3" type="ORF">HYY65_02705</name>
</gene>
<dbReference type="EMBL" id="JACPSX010000045">
    <property type="protein sequence ID" value="MBI3013982.1"/>
    <property type="molecule type" value="Genomic_DNA"/>
</dbReference>
<evidence type="ECO:0000259" key="1">
    <source>
        <dbReference type="Pfam" id="PF01796"/>
    </source>
</evidence>
<evidence type="ECO:0000313" key="4">
    <source>
        <dbReference type="Proteomes" id="UP000741360"/>
    </source>
</evidence>
<dbReference type="SUPFAM" id="SSF50249">
    <property type="entry name" value="Nucleic acid-binding proteins"/>
    <property type="match status" value="1"/>
</dbReference>
<feature type="domain" description="ChsH2 C-terminal OB-fold" evidence="1">
    <location>
        <begin position="56"/>
        <end position="115"/>
    </location>
</feature>
<feature type="domain" description="ChsH2 rubredoxin-like zinc ribbon" evidence="2">
    <location>
        <begin position="25"/>
        <end position="53"/>
    </location>
</feature>
<dbReference type="InterPro" id="IPR012340">
    <property type="entry name" value="NA-bd_OB-fold"/>
</dbReference>
<dbReference type="PANTHER" id="PTHR34075">
    <property type="entry name" value="BLR3430 PROTEIN"/>
    <property type="match status" value="1"/>
</dbReference>
<dbReference type="InterPro" id="IPR022002">
    <property type="entry name" value="ChsH2_Znr"/>
</dbReference>
<evidence type="ECO:0000313" key="3">
    <source>
        <dbReference type="EMBL" id="MBI3013982.1"/>
    </source>
</evidence>